<feature type="compositionally biased region" description="Polar residues" evidence="2">
    <location>
        <begin position="153"/>
        <end position="162"/>
    </location>
</feature>
<dbReference type="InParanoid" id="D8S4X0"/>
<protein>
    <recommendedName>
        <fullName evidence="3">Peptidase C14 caspase domain-containing protein</fullName>
    </recommendedName>
</protein>
<dbReference type="Gene3D" id="3.40.50.12660">
    <property type="match status" value="2"/>
</dbReference>
<feature type="compositionally biased region" description="Acidic residues" evidence="2">
    <location>
        <begin position="209"/>
        <end position="221"/>
    </location>
</feature>
<evidence type="ECO:0000256" key="1">
    <source>
        <dbReference type="ARBA" id="ARBA00009005"/>
    </source>
</evidence>
<dbReference type="AlphaFoldDB" id="D8S4X0"/>
<dbReference type="MEROPS" id="C14.036"/>
<comment type="similarity">
    <text evidence="1">Belongs to the peptidase C14B family.</text>
</comment>
<evidence type="ECO:0000313" key="4">
    <source>
        <dbReference type="EMBL" id="EFJ20498.1"/>
    </source>
</evidence>
<evidence type="ECO:0000259" key="3">
    <source>
        <dbReference type="Pfam" id="PF00656"/>
    </source>
</evidence>
<dbReference type="GO" id="GO:0004197">
    <property type="term" value="F:cysteine-type endopeptidase activity"/>
    <property type="evidence" value="ECO:0000318"/>
    <property type="project" value="GO_Central"/>
</dbReference>
<dbReference type="HOGENOM" id="CLU_029389_4_1_1"/>
<evidence type="ECO:0000256" key="2">
    <source>
        <dbReference type="SAM" id="MobiDB-lite"/>
    </source>
</evidence>
<reference evidence="4 5" key="1">
    <citation type="journal article" date="2011" name="Science">
        <title>The Selaginella genome identifies genetic changes associated with the evolution of vascular plants.</title>
        <authorList>
            <person name="Banks J.A."/>
            <person name="Nishiyama T."/>
            <person name="Hasebe M."/>
            <person name="Bowman J.L."/>
            <person name="Gribskov M."/>
            <person name="dePamphilis C."/>
            <person name="Albert V.A."/>
            <person name="Aono N."/>
            <person name="Aoyama T."/>
            <person name="Ambrose B.A."/>
            <person name="Ashton N.W."/>
            <person name="Axtell M.J."/>
            <person name="Barker E."/>
            <person name="Barker M.S."/>
            <person name="Bennetzen J.L."/>
            <person name="Bonawitz N.D."/>
            <person name="Chapple C."/>
            <person name="Cheng C."/>
            <person name="Correa L.G."/>
            <person name="Dacre M."/>
            <person name="DeBarry J."/>
            <person name="Dreyer I."/>
            <person name="Elias M."/>
            <person name="Engstrom E.M."/>
            <person name="Estelle M."/>
            <person name="Feng L."/>
            <person name="Finet C."/>
            <person name="Floyd S.K."/>
            <person name="Frommer W.B."/>
            <person name="Fujita T."/>
            <person name="Gramzow L."/>
            <person name="Gutensohn M."/>
            <person name="Harholt J."/>
            <person name="Hattori M."/>
            <person name="Heyl A."/>
            <person name="Hirai T."/>
            <person name="Hiwatashi Y."/>
            <person name="Ishikawa M."/>
            <person name="Iwata M."/>
            <person name="Karol K.G."/>
            <person name="Koehler B."/>
            <person name="Kolukisaoglu U."/>
            <person name="Kubo M."/>
            <person name="Kurata T."/>
            <person name="Lalonde S."/>
            <person name="Li K."/>
            <person name="Li Y."/>
            <person name="Litt A."/>
            <person name="Lyons E."/>
            <person name="Manning G."/>
            <person name="Maruyama T."/>
            <person name="Michael T.P."/>
            <person name="Mikami K."/>
            <person name="Miyazaki S."/>
            <person name="Morinaga S."/>
            <person name="Murata T."/>
            <person name="Mueller-Roeber B."/>
            <person name="Nelson D.R."/>
            <person name="Obara M."/>
            <person name="Oguri Y."/>
            <person name="Olmstead R.G."/>
            <person name="Onodera N."/>
            <person name="Petersen B.L."/>
            <person name="Pils B."/>
            <person name="Prigge M."/>
            <person name="Rensing S.A."/>
            <person name="Riano-Pachon D.M."/>
            <person name="Roberts A.W."/>
            <person name="Sato Y."/>
            <person name="Scheller H.V."/>
            <person name="Schulz B."/>
            <person name="Schulz C."/>
            <person name="Shakirov E.V."/>
            <person name="Shibagaki N."/>
            <person name="Shinohara N."/>
            <person name="Shippen D.E."/>
            <person name="Soerensen I."/>
            <person name="Sotooka R."/>
            <person name="Sugimoto N."/>
            <person name="Sugita M."/>
            <person name="Sumikawa N."/>
            <person name="Tanurdzic M."/>
            <person name="Theissen G."/>
            <person name="Ulvskov P."/>
            <person name="Wakazuki S."/>
            <person name="Weng J.K."/>
            <person name="Willats W.W."/>
            <person name="Wipf D."/>
            <person name="Wolf P.G."/>
            <person name="Yang L."/>
            <person name="Zimmer A.D."/>
            <person name="Zhu Q."/>
            <person name="Mitros T."/>
            <person name="Hellsten U."/>
            <person name="Loque D."/>
            <person name="Otillar R."/>
            <person name="Salamov A."/>
            <person name="Schmutz J."/>
            <person name="Shapiro H."/>
            <person name="Lindquist E."/>
            <person name="Lucas S."/>
            <person name="Rokhsar D."/>
            <person name="Grigoriev I.V."/>
        </authorList>
    </citation>
    <scope>NUCLEOTIDE SEQUENCE [LARGE SCALE GENOMIC DNA]</scope>
</reference>
<gene>
    <name evidence="4" type="ORF">SELMODRAFT_152567</name>
</gene>
<dbReference type="eggNOG" id="KOG1546">
    <property type="taxonomic scope" value="Eukaryota"/>
</dbReference>
<dbReference type="Pfam" id="PF00656">
    <property type="entry name" value="Peptidase_C14"/>
    <property type="match status" value="1"/>
</dbReference>
<proteinExistence type="inferred from homology"/>
<dbReference type="InterPro" id="IPR050452">
    <property type="entry name" value="Metacaspase"/>
</dbReference>
<name>D8S4X0_SELML</name>
<dbReference type="KEGG" id="smo:SELMODRAFT_152567"/>
<dbReference type="FunCoup" id="D8S4X0">
    <property type="interactions" value="1161"/>
</dbReference>
<dbReference type="Gramene" id="EFJ20498">
    <property type="protein sequence ID" value="EFJ20498"/>
    <property type="gene ID" value="SELMODRAFT_152567"/>
</dbReference>
<evidence type="ECO:0000313" key="5">
    <source>
        <dbReference type="Proteomes" id="UP000001514"/>
    </source>
</evidence>
<feature type="region of interest" description="Disordered" evidence="2">
    <location>
        <begin position="200"/>
        <end position="221"/>
    </location>
</feature>
<feature type="region of interest" description="Disordered" evidence="2">
    <location>
        <begin position="146"/>
        <end position="176"/>
    </location>
</feature>
<keyword evidence="5" id="KW-1185">Reference proteome</keyword>
<dbReference type="EMBL" id="GL377602">
    <property type="protein sequence ID" value="EFJ20498.1"/>
    <property type="molecule type" value="Genomic_DNA"/>
</dbReference>
<dbReference type="Proteomes" id="UP000001514">
    <property type="component" value="Unassembled WGS sequence"/>
</dbReference>
<sequence>MGKRALLVGCNYPGTKAELHGCVNDVKRMYRSLVEKFGFAEDEIVVLIDTDSEGTQPTGANIRKALANLIEGTEDGDILFFHYSGHGVRVPAESGEPDDTGYDECIVPCDMNLITDDDFRDLVDKLPEGCRITLVSDSCHSGGLIENAKEQVGDSSTGSRSYSAEEEEQGGRGGGFRNLVFQGVQSAFESRSGIKLPFKLGSRHRRQEDQEEEQVLEEETENGDVVKNKSLPLSVFIDLLKEKTGRQDVSVGNIRPTLFDVFGEDASPKVKKFVNLLFQRLQSSGGNDGGQGGIWGAIGGLAQDFLKTKLEESGEEYASPAVKTHANPHDAYAGSGNQGRRSDMAVLVSGCQSDETSADAKPGGNKEGAYGALSNAVQSVLRESDGRGIGNKDLVLAVRELLAKQGFKQHPGLYCNDEHADQPFICEFLAY</sequence>
<dbReference type="GO" id="GO:0005737">
    <property type="term" value="C:cytoplasm"/>
    <property type="evidence" value="ECO:0000318"/>
    <property type="project" value="GO_Central"/>
</dbReference>
<dbReference type="InterPro" id="IPR011600">
    <property type="entry name" value="Pept_C14_caspase"/>
</dbReference>
<dbReference type="PANTHER" id="PTHR48104:SF30">
    <property type="entry name" value="METACASPASE-1"/>
    <property type="match status" value="1"/>
</dbReference>
<feature type="domain" description="Peptidase C14 caspase" evidence="3">
    <location>
        <begin position="3"/>
        <end position="416"/>
    </location>
</feature>
<organism evidence="5">
    <name type="scientific">Selaginella moellendorffii</name>
    <name type="common">Spikemoss</name>
    <dbReference type="NCBI Taxonomy" id="88036"/>
    <lineage>
        <taxon>Eukaryota</taxon>
        <taxon>Viridiplantae</taxon>
        <taxon>Streptophyta</taxon>
        <taxon>Embryophyta</taxon>
        <taxon>Tracheophyta</taxon>
        <taxon>Lycopodiopsida</taxon>
        <taxon>Selaginellales</taxon>
        <taxon>Selaginellaceae</taxon>
        <taxon>Selaginella</taxon>
    </lineage>
</organism>
<dbReference type="GO" id="GO:0006508">
    <property type="term" value="P:proteolysis"/>
    <property type="evidence" value="ECO:0000318"/>
    <property type="project" value="GO_Central"/>
</dbReference>
<dbReference type="OrthoDB" id="3223806at2759"/>
<accession>D8S4X0</accession>
<dbReference type="PANTHER" id="PTHR48104">
    <property type="entry name" value="METACASPASE-4"/>
    <property type="match status" value="1"/>
</dbReference>
<dbReference type="OMA" id="CPITIIS"/>